<protein>
    <recommendedName>
        <fullName evidence="3">Neurochondrin</fullName>
    </recommendedName>
</protein>
<proteinExistence type="predicted"/>
<accession>A0A835D6Z3</accession>
<dbReference type="OrthoDB" id="8962942at2759"/>
<dbReference type="OMA" id="IVHYKKP"/>
<dbReference type="SUPFAM" id="SSF48371">
    <property type="entry name" value="ARM repeat"/>
    <property type="match status" value="1"/>
</dbReference>
<evidence type="ECO:0000313" key="1">
    <source>
        <dbReference type="EMBL" id="KAF8393093.1"/>
    </source>
</evidence>
<comment type="caution">
    <text evidence="1">The sequence shown here is derived from an EMBL/GenBank/DDBJ whole genome shotgun (WGS) entry which is preliminary data.</text>
</comment>
<dbReference type="Pfam" id="PF05536">
    <property type="entry name" value="Neurochondrin"/>
    <property type="match status" value="2"/>
</dbReference>
<dbReference type="AlphaFoldDB" id="A0A835D6Z3"/>
<dbReference type="EMBL" id="JABCRI010000015">
    <property type="protein sequence ID" value="KAF8393093.1"/>
    <property type="molecule type" value="Genomic_DNA"/>
</dbReference>
<dbReference type="PANTHER" id="PTHR13109:SF7">
    <property type="entry name" value="NEUROCHONDRIN"/>
    <property type="match status" value="1"/>
</dbReference>
<dbReference type="InterPro" id="IPR008709">
    <property type="entry name" value="Neurochondrin"/>
</dbReference>
<sequence length="687" mass="76085">MEDCLKLLKGERDEQRLAGLLLATKFCSGDDHASIRRVYEAVGVRFLDRLLRTGMGEGTTVVKEGDDCDAYLQLSVTVLSAFCRVPEIASSKDMVLKIPLVLEIMLKGSGPSFFEECYEFLFLVSTASEDGLTTLYESGGMTVLGSHMSTLPDGSHSLELAMRLVQVMLSKLPLDNIYTEHPSELSLMVAAIARQFAVLHNALKFEVLHLLSAILSSKYAGPLHDALRSMSNDVWAAYVRVGIVAILQNRVVSGIRDLRITMKLVKDCPPLLDLLHSGVSYTAQKAIGYVFLNWSSIGALCYQREAVEACKGGSFLCCKNMAGSPWRMQASAEKLQALILAESMMSIRGESWLIDQINLPELQDPIPVDRCLLLVLESSRVEVSVLLNELAYLKYEASKSSSATSETILLKQRNLAVAFSLLEKIIKLISNVSGDEGILISESTSIKVINGLNETIGVVLEYLQDAKDHGQRKGDDLLASVRIIGSYLAETPFASKKEVGELLEYILSIEGEDEPSPFHSICFLLPMLCQITMEIEGCKVLASFGGHKVVIILVIQQYTEFVQQVMECLIKLIGLNGQMVEDDGTIFLACDTIMNFLLKREEIQVRLDESDFVHLLGALAYWTEDINDPSVIMMASSICSLIFDSTSEESFLKYPEFDRNTLNSMSRLIVRSLATCEQVTWLMFCSI</sequence>
<gene>
    <name evidence="1" type="ORF">HHK36_021334</name>
</gene>
<organism evidence="1 2">
    <name type="scientific">Tetracentron sinense</name>
    <name type="common">Spur-leaf</name>
    <dbReference type="NCBI Taxonomy" id="13715"/>
    <lineage>
        <taxon>Eukaryota</taxon>
        <taxon>Viridiplantae</taxon>
        <taxon>Streptophyta</taxon>
        <taxon>Embryophyta</taxon>
        <taxon>Tracheophyta</taxon>
        <taxon>Spermatophyta</taxon>
        <taxon>Magnoliopsida</taxon>
        <taxon>Trochodendrales</taxon>
        <taxon>Trochodendraceae</taxon>
        <taxon>Tetracentron</taxon>
    </lineage>
</organism>
<dbReference type="InterPro" id="IPR016024">
    <property type="entry name" value="ARM-type_fold"/>
</dbReference>
<evidence type="ECO:0000313" key="2">
    <source>
        <dbReference type="Proteomes" id="UP000655225"/>
    </source>
</evidence>
<reference evidence="1 2" key="1">
    <citation type="submission" date="2020-04" db="EMBL/GenBank/DDBJ databases">
        <title>Plant Genome Project.</title>
        <authorList>
            <person name="Zhang R.-G."/>
        </authorList>
    </citation>
    <scope>NUCLEOTIDE SEQUENCE [LARGE SCALE GENOMIC DNA]</scope>
    <source>
        <strain evidence="1">YNK0</strain>
        <tissue evidence="1">Leaf</tissue>
    </source>
</reference>
<name>A0A835D6Z3_TETSI</name>
<evidence type="ECO:0008006" key="3">
    <source>
        <dbReference type="Google" id="ProtNLM"/>
    </source>
</evidence>
<keyword evidence="2" id="KW-1185">Reference proteome</keyword>
<dbReference type="Proteomes" id="UP000655225">
    <property type="component" value="Unassembled WGS sequence"/>
</dbReference>
<dbReference type="PANTHER" id="PTHR13109">
    <property type="entry name" value="NEUROCHONDRIN"/>
    <property type="match status" value="1"/>
</dbReference>